<keyword evidence="6 11" id="KW-0732">Signal</keyword>
<keyword evidence="3" id="KW-0813">Transport</keyword>
<evidence type="ECO:0000259" key="12">
    <source>
        <dbReference type="Pfam" id="PF13609"/>
    </source>
</evidence>
<proteinExistence type="predicted"/>
<feature type="signal peptide" evidence="11">
    <location>
        <begin position="1"/>
        <end position="24"/>
    </location>
</feature>
<keyword evidence="14" id="KW-1185">Reference proteome</keyword>
<dbReference type="EMBL" id="AP027080">
    <property type="protein sequence ID" value="BDU72694.1"/>
    <property type="molecule type" value="Genomic_DNA"/>
</dbReference>
<evidence type="ECO:0000256" key="1">
    <source>
        <dbReference type="ARBA" id="ARBA00004571"/>
    </source>
</evidence>
<reference evidence="14" key="1">
    <citation type="journal article" date="2023" name="Int. J. Syst. Evol. Microbiol.">
        <title>Mesoterricola silvestris gen. nov., sp. nov., Mesoterricola sediminis sp. nov., Geothrix oryzae sp. nov., Geothrix edaphica sp. nov., Geothrix rubra sp. nov., and Geothrix limicola sp. nov., six novel members of Acidobacteriota isolated from soils.</title>
        <authorList>
            <person name="Itoh H."/>
            <person name="Sugisawa Y."/>
            <person name="Mise K."/>
            <person name="Xu Z."/>
            <person name="Kuniyasu M."/>
            <person name="Ushijima N."/>
            <person name="Kawano K."/>
            <person name="Kobayashi E."/>
            <person name="Shiratori Y."/>
            <person name="Masuda Y."/>
            <person name="Senoo K."/>
        </authorList>
    </citation>
    <scope>NUCLEOTIDE SEQUENCE [LARGE SCALE GENOMIC DNA]</scope>
    <source>
        <strain evidence="14">W79</strain>
    </source>
</reference>
<evidence type="ECO:0000256" key="6">
    <source>
        <dbReference type="ARBA" id="ARBA00022729"/>
    </source>
</evidence>
<dbReference type="PANTHER" id="PTHR34501:SF9">
    <property type="entry name" value="MAJOR OUTER MEMBRANE PROTEIN P.IA"/>
    <property type="match status" value="1"/>
</dbReference>
<evidence type="ECO:0000256" key="2">
    <source>
        <dbReference type="ARBA" id="ARBA00011233"/>
    </source>
</evidence>
<dbReference type="Gene3D" id="2.40.160.10">
    <property type="entry name" value="Porin"/>
    <property type="match status" value="1"/>
</dbReference>
<gene>
    <name evidence="13" type="ORF">METEAL_18680</name>
</gene>
<evidence type="ECO:0000313" key="13">
    <source>
        <dbReference type="EMBL" id="BDU72694.1"/>
    </source>
</evidence>
<dbReference type="PRINTS" id="PR00184">
    <property type="entry name" value="NEISSPPORIN"/>
</dbReference>
<dbReference type="GO" id="GO:0015288">
    <property type="term" value="F:porin activity"/>
    <property type="evidence" value="ECO:0007669"/>
    <property type="project" value="UniProtKB-KW"/>
</dbReference>
<evidence type="ECO:0000256" key="3">
    <source>
        <dbReference type="ARBA" id="ARBA00022448"/>
    </source>
</evidence>
<feature type="chain" id="PRO_5041219497" description="Porin domain-containing protein" evidence="11">
    <location>
        <begin position="25"/>
        <end position="417"/>
    </location>
</feature>
<keyword evidence="4" id="KW-1134">Transmembrane beta strand</keyword>
<keyword evidence="5" id="KW-0812">Transmembrane</keyword>
<keyword evidence="8" id="KW-0626">Porin</keyword>
<dbReference type="PROSITE" id="PS51257">
    <property type="entry name" value="PROKAR_LIPOPROTEIN"/>
    <property type="match status" value="1"/>
</dbReference>
<dbReference type="RefSeq" id="WP_316415608.1">
    <property type="nucleotide sequence ID" value="NZ_AP027080.1"/>
</dbReference>
<dbReference type="SUPFAM" id="SSF56935">
    <property type="entry name" value="Porins"/>
    <property type="match status" value="1"/>
</dbReference>
<evidence type="ECO:0000256" key="8">
    <source>
        <dbReference type="ARBA" id="ARBA00023114"/>
    </source>
</evidence>
<dbReference type="KEGG" id="msil:METEAL_18680"/>
<protein>
    <recommendedName>
        <fullName evidence="12">Porin domain-containing protein</fullName>
    </recommendedName>
</protein>
<dbReference type="CDD" id="cd00342">
    <property type="entry name" value="gram_neg_porins"/>
    <property type="match status" value="1"/>
</dbReference>
<evidence type="ECO:0000256" key="9">
    <source>
        <dbReference type="ARBA" id="ARBA00023136"/>
    </source>
</evidence>
<evidence type="ECO:0000256" key="7">
    <source>
        <dbReference type="ARBA" id="ARBA00023065"/>
    </source>
</evidence>
<feature type="domain" description="Porin" evidence="12">
    <location>
        <begin position="13"/>
        <end position="386"/>
    </location>
</feature>
<keyword evidence="10" id="KW-0998">Cell outer membrane</keyword>
<organism evidence="13 14">
    <name type="scientific">Mesoterricola silvestris</name>
    <dbReference type="NCBI Taxonomy" id="2927979"/>
    <lineage>
        <taxon>Bacteria</taxon>
        <taxon>Pseudomonadati</taxon>
        <taxon>Acidobacteriota</taxon>
        <taxon>Holophagae</taxon>
        <taxon>Holophagales</taxon>
        <taxon>Holophagaceae</taxon>
        <taxon>Mesoterricola</taxon>
    </lineage>
</organism>
<dbReference type="GO" id="GO:0006811">
    <property type="term" value="P:monoatomic ion transport"/>
    <property type="evidence" value="ECO:0007669"/>
    <property type="project" value="UniProtKB-KW"/>
</dbReference>
<dbReference type="AlphaFoldDB" id="A0AA48K893"/>
<name>A0AA48K893_9BACT</name>
<keyword evidence="7" id="KW-0406">Ion transport</keyword>
<dbReference type="GO" id="GO:0009279">
    <property type="term" value="C:cell outer membrane"/>
    <property type="evidence" value="ECO:0007669"/>
    <property type="project" value="UniProtKB-SubCell"/>
</dbReference>
<dbReference type="Pfam" id="PF13609">
    <property type="entry name" value="Porin_4"/>
    <property type="match status" value="1"/>
</dbReference>
<dbReference type="InterPro" id="IPR002299">
    <property type="entry name" value="Porin_Neis"/>
</dbReference>
<dbReference type="InterPro" id="IPR033900">
    <property type="entry name" value="Gram_neg_porin_domain"/>
</dbReference>
<dbReference type="InterPro" id="IPR023614">
    <property type="entry name" value="Porin_dom_sf"/>
</dbReference>
<accession>A0AA48K893</accession>
<dbReference type="PANTHER" id="PTHR34501">
    <property type="entry name" value="PROTEIN YDDL-RELATED"/>
    <property type="match status" value="1"/>
</dbReference>
<keyword evidence="9" id="KW-0472">Membrane</keyword>
<dbReference type="Proteomes" id="UP001238179">
    <property type="component" value="Chromosome"/>
</dbReference>
<sequence length="417" mass="43824">MRKSVLYIAVAGAACLPFTASAQASEVTIYGTFLPFADNIRTTGATAPGLSPATGGASLVSAAAYTGINLPARNRVTSGTSNLGFKGDYRINEDLKVFWQVESAVSPDGDAPNALTSRNSAVGLKGSWGTVFFGSWDTPYKYPILFVGALRGLNPFDNAITANPGFNVPGTTTQTGRANSKADASFNRRQGNSLQYWTPTWNGFSARIAYSAGEGKTVASATSASVTPDLWSALVTYQKGPFGISYAHERHNDYFGLAQMGGSAAATLTNTTSKDDGDELVAHYTFPTGTKLSVIAERLAYNTTDSVVGNVNSYERDAWYALVQQKLGAHQLWASLGSAGAGKTTRTGGAPASSDGLGGRQWTVGYSYALAKCADLYASYYCMTNDRSASYALFPPAGTVAPGADTKGFGMGLLYTF</sequence>
<evidence type="ECO:0000256" key="11">
    <source>
        <dbReference type="SAM" id="SignalP"/>
    </source>
</evidence>
<dbReference type="GO" id="GO:0046930">
    <property type="term" value="C:pore complex"/>
    <property type="evidence" value="ECO:0007669"/>
    <property type="project" value="UniProtKB-KW"/>
</dbReference>
<evidence type="ECO:0000256" key="4">
    <source>
        <dbReference type="ARBA" id="ARBA00022452"/>
    </source>
</evidence>
<dbReference type="InterPro" id="IPR050298">
    <property type="entry name" value="Gram-neg_bact_OMP"/>
</dbReference>
<comment type="subcellular location">
    <subcellularLocation>
        <location evidence="1">Cell outer membrane</location>
        <topology evidence="1">Multi-pass membrane protein</topology>
    </subcellularLocation>
</comment>
<evidence type="ECO:0000256" key="5">
    <source>
        <dbReference type="ARBA" id="ARBA00022692"/>
    </source>
</evidence>
<evidence type="ECO:0000313" key="14">
    <source>
        <dbReference type="Proteomes" id="UP001238179"/>
    </source>
</evidence>
<evidence type="ECO:0000256" key="10">
    <source>
        <dbReference type="ARBA" id="ARBA00023237"/>
    </source>
</evidence>
<comment type="subunit">
    <text evidence="2">Homotrimer.</text>
</comment>